<evidence type="ECO:0000256" key="6">
    <source>
        <dbReference type="SAM" id="MobiDB-lite"/>
    </source>
</evidence>
<dbReference type="InterPro" id="IPR015500">
    <property type="entry name" value="Peptidase_S8_subtilisin-rel"/>
</dbReference>
<keyword evidence="3 5" id="KW-0378">Hydrolase</keyword>
<dbReference type="RefSeq" id="WP_241996593.1">
    <property type="nucleotide sequence ID" value="NZ_SLWR01000020.1"/>
</dbReference>
<keyword evidence="4 5" id="KW-0720">Serine protease</keyword>
<proteinExistence type="inferred from homology"/>
<dbReference type="SUPFAM" id="SSF52743">
    <property type="entry name" value="Subtilisin-like"/>
    <property type="match status" value="1"/>
</dbReference>
<dbReference type="Gene3D" id="3.40.50.200">
    <property type="entry name" value="Peptidase S8/S53 domain"/>
    <property type="match status" value="1"/>
</dbReference>
<dbReference type="InterPro" id="IPR022398">
    <property type="entry name" value="Peptidase_S8_His-AS"/>
</dbReference>
<evidence type="ECO:0000256" key="5">
    <source>
        <dbReference type="PROSITE-ProRule" id="PRU01240"/>
    </source>
</evidence>
<dbReference type="GO" id="GO:0006508">
    <property type="term" value="P:proteolysis"/>
    <property type="evidence" value="ECO:0007669"/>
    <property type="project" value="UniProtKB-KW"/>
</dbReference>
<comment type="caution">
    <text evidence="8">The sequence shown here is derived from an EMBL/GenBank/DDBJ whole genome shotgun (WGS) entry which is preliminary data.</text>
</comment>
<feature type="active site" description="Charge relay system" evidence="5">
    <location>
        <position position="219"/>
    </location>
</feature>
<dbReference type="PANTHER" id="PTHR43806">
    <property type="entry name" value="PEPTIDASE S8"/>
    <property type="match status" value="1"/>
</dbReference>
<name>A0A4R2I3K2_9ACTN</name>
<feature type="region of interest" description="Disordered" evidence="6">
    <location>
        <begin position="1"/>
        <end position="28"/>
    </location>
</feature>
<evidence type="ECO:0000256" key="1">
    <source>
        <dbReference type="ARBA" id="ARBA00011073"/>
    </source>
</evidence>
<keyword evidence="9" id="KW-1185">Reference proteome</keyword>
<accession>A0A4R2I3K2</accession>
<comment type="similarity">
    <text evidence="1 5">Belongs to the peptidase S8 family.</text>
</comment>
<feature type="active site" description="Charge relay system" evidence="5">
    <location>
        <position position="28"/>
    </location>
</feature>
<dbReference type="InterPro" id="IPR023828">
    <property type="entry name" value="Peptidase_S8_Ser-AS"/>
</dbReference>
<reference evidence="8 9" key="1">
    <citation type="journal article" date="2015" name="Stand. Genomic Sci.">
        <title>Genomic Encyclopedia of Bacterial and Archaeal Type Strains, Phase III: the genomes of soil and plant-associated and newly described type strains.</title>
        <authorList>
            <person name="Whitman W.B."/>
            <person name="Woyke T."/>
            <person name="Klenk H.P."/>
            <person name="Zhou Y."/>
            <person name="Lilburn T.G."/>
            <person name="Beck B.J."/>
            <person name="De Vos P."/>
            <person name="Vandamme P."/>
            <person name="Eisen J.A."/>
            <person name="Garrity G."/>
            <person name="Hugenholtz P."/>
            <person name="Kyrpides N.C."/>
        </authorList>
    </citation>
    <scope>NUCLEOTIDE SEQUENCE [LARGE SCALE GENOMIC DNA]</scope>
    <source>
        <strain evidence="8 9">VKM Ac-2541</strain>
    </source>
</reference>
<dbReference type="InterPro" id="IPR050131">
    <property type="entry name" value="Peptidase_S8_subtilisin-like"/>
</dbReference>
<gene>
    <name evidence="8" type="ORF">EV646_12078</name>
</gene>
<dbReference type="AlphaFoldDB" id="A0A4R2I3K2"/>
<dbReference type="GO" id="GO:0004252">
    <property type="term" value="F:serine-type endopeptidase activity"/>
    <property type="evidence" value="ECO:0007669"/>
    <property type="project" value="UniProtKB-UniRule"/>
</dbReference>
<protein>
    <submittedName>
        <fullName evidence="8">Subtilase family protein</fullName>
    </submittedName>
</protein>
<dbReference type="PRINTS" id="PR00723">
    <property type="entry name" value="SUBTILISIN"/>
</dbReference>
<keyword evidence="2 5" id="KW-0645">Protease</keyword>
<dbReference type="InterPro" id="IPR036852">
    <property type="entry name" value="Peptidase_S8/S53_dom_sf"/>
</dbReference>
<evidence type="ECO:0000313" key="9">
    <source>
        <dbReference type="Proteomes" id="UP000295573"/>
    </source>
</evidence>
<dbReference type="Pfam" id="PF00082">
    <property type="entry name" value="Peptidase_S8"/>
    <property type="match status" value="1"/>
</dbReference>
<feature type="active site" description="Charge relay system" evidence="5">
    <location>
        <position position="10"/>
    </location>
</feature>
<dbReference type="PROSITE" id="PS00137">
    <property type="entry name" value="SUBTILASE_HIS"/>
    <property type="match status" value="1"/>
</dbReference>
<evidence type="ECO:0000256" key="3">
    <source>
        <dbReference type="ARBA" id="ARBA00022801"/>
    </source>
</evidence>
<sequence>MRADSVSCVDNGVPDTTEGAWRPTTSSHGTHVAGTVAAARNGVGIVGVAPGVRIASVKVVNDDGYIYPEYSICGFVWAAEHHMDVTNHSYFIDPYQFWCKDNGDQGAVQEAVRRAVDYATNHGVLSVAAAGNSNYDLSNKTTDSSSPNDSTAVTRTIDNNCLDMPTELPGVITVASTTSARAKSGFSNFGLNTIDVAAPGSAILSTLPGGRYGTMSGTSMASPHVTGVAALMKSAHPWWGPRELEAALRRQADDTACPTTPDARCTGTTANNAFFGEGIADSLDAVQRGW</sequence>
<dbReference type="PANTHER" id="PTHR43806:SF11">
    <property type="entry name" value="CEREVISIN-RELATED"/>
    <property type="match status" value="1"/>
</dbReference>
<evidence type="ECO:0000259" key="7">
    <source>
        <dbReference type="Pfam" id="PF00082"/>
    </source>
</evidence>
<evidence type="ECO:0000256" key="2">
    <source>
        <dbReference type="ARBA" id="ARBA00022670"/>
    </source>
</evidence>
<dbReference type="InterPro" id="IPR000209">
    <property type="entry name" value="Peptidase_S8/S53_dom"/>
</dbReference>
<organism evidence="8 9">
    <name type="scientific">Kribbella antiqua</name>
    <dbReference type="NCBI Taxonomy" id="2512217"/>
    <lineage>
        <taxon>Bacteria</taxon>
        <taxon>Bacillati</taxon>
        <taxon>Actinomycetota</taxon>
        <taxon>Actinomycetes</taxon>
        <taxon>Propionibacteriales</taxon>
        <taxon>Kribbellaceae</taxon>
        <taxon>Kribbella</taxon>
    </lineage>
</organism>
<dbReference type="EMBL" id="SLWR01000020">
    <property type="protein sequence ID" value="TCO38703.1"/>
    <property type="molecule type" value="Genomic_DNA"/>
</dbReference>
<evidence type="ECO:0000256" key="4">
    <source>
        <dbReference type="ARBA" id="ARBA00022825"/>
    </source>
</evidence>
<feature type="domain" description="Peptidase S8/S53" evidence="7">
    <location>
        <begin position="9"/>
        <end position="261"/>
    </location>
</feature>
<evidence type="ECO:0000313" key="8">
    <source>
        <dbReference type="EMBL" id="TCO38703.1"/>
    </source>
</evidence>
<dbReference type="PROSITE" id="PS51892">
    <property type="entry name" value="SUBTILASE"/>
    <property type="match status" value="1"/>
</dbReference>
<dbReference type="PROSITE" id="PS00138">
    <property type="entry name" value="SUBTILASE_SER"/>
    <property type="match status" value="1"/>
</dbReference>
<dbReference type="Proteomes" id="UP000295573">
    <property type="component" value="Unassembled WGS sequence"/>
</dbReference>